<dbReference type="Proteomes" id="UP001302321">
    <property type="component" value="Unassembled WGS sequence"/>
</dbReference>
<keyword evidence="1" id="KW-0732">Signal</keyword>
<name>A0AAN6WIM0_9PEZI</name>
<comment type="caution">
    <text evidence="2">The sequence shown here is derived from an EMBL/GenBank/DDBJ whole genome shotgun (WGS) entry which is preliminary data.</text>
</comment>
<keyword evidence="3" id="KW-1185">Reference proteome</keyword>
<reference evidence="2" key="1">
    <citation type="journal article" date="2023" name="Mol. Phylogenet. Evol.">
        <title>Genome-scale phylogeny and comparative genomics of the fungal order Sordariales.</title>
        <authorList>
            <person name="Hensen N."/>
            <person name="Bonometti L."/>
            <person name="Westerberg I."/>
            <person name="Brannstrom I.O."/>
            <person name="Guillou S."/>
            <person name="Cros-Aarteil S."/>
            <person name="Calhoun S."/>
            <person name="Haridas S."/>
            <person name="Kuo A."/>
            <person name="Mondo S."/>
            <person name="Pangilinan J."/>
            <person name="Riley R."/>
            <person name="LaButti K."/>
            <person name="Andreopoulos B."/>
            <person name="Lipzen A."/>
            <person name="Chen C."/>
            <person name="Yan M."/>
            <person name="Daum C."/>
            <person name="Ng V."/>
            <person name="Clum A."/>
            <person name="Steindorff A."/>
            <person name="Ohm R.A."/>
            <person name="Martin F."/>
            <person name="Silar P."/>
            <person name="Natvig D.O."/>
            <person name="Lalanne C."/>
            <person name="Gautier V."/>
            <person name="Ament-Velasquez S.L."/>
            <person name="Kruys A."/>
            <person name="Hutchinson M.I."/>
            <person name="Powell A.J."/>
            <person name="Barry K."/>
            <person name="Miller A.N."/>
            <person name="Grigoriev I.V."/>
            <person name="Debuchy R."/>
            <person name="Gladieux P."/>
            <person name="Hiltunen Thoren M."/>
            <person name="Johannesson H."/>
        </authorList>
    </citation>
    <scope>NUCLEOTIDE SEQUENCE</scope>
    <source>
        <strain evidence="2">CBS 892.96</strain>
    </source>
</reference>
<protein>
    <recommendedName>
        <fullName evidence="4">Secreted protein</fullName>
    </recommendedName>
</protein>
<evidence type="ECO:0008006" key="4">
    <source>
        <dbReference type="Google" id="ProtNLM"/>
    </source>
</evidence>
<evidence type="ECO:0000313" key="2">
    <source>
        <dbReference type="EMBL" id="KAK4180797.1"/>
    </source>
</evidence>
<dbReference type="EMBL" id="MU866094">
    <property type="protein sequence ID" value="KAK4180797.1"/>
    <property type="molecule type" value="Genomic_DNA"/>
</dbReference>
<evidence type="ECO:0000256" key="1">
    <source>
        <dbReference type="SAM" id="SignalP"/>
    </source>
</evidence>
<gene>
    <name evidence="2" type="ORF">QBC36DRAFT_11045</name>
</gene>
<proteinExistence type="predicted"/>
<dbReference type="AlphaFoldDB" id="A0AAN6WIM0"/>
<feature type="signal peptide" evidence="1">
    <location>
        <begin position="1"/>
        <end position="20"/>
    </location>
</feature>
<evidence type="ECO:0000313" key="3">
    <source>
        <dbReference type="Proteomes" id="UP001302321"/>
    </source>
</evidence>
<feature type="chain" id="PRO_5042840886" description="Secreted protein" evidence="1">
    <location>
        <begin position="21"/>
        <end position="114"/>
    </location>
</feature>
<accession>A0AAN6WIM0</accession>
<reference evidence="2" key="2">
    <citation type="submission" date="2023-05" db="EMBL/GenBank/DDBJ databases">
        <authorList>
            <consortium name="Lawrence Berkeley National Laboratory"/>
            <person name="Steindorff A."/>
            <person name="Hensen N."/>
            <person name="Bonometti L."/>
            <person name="Westerberg I."/>
            <person name="Brannstrom I.O."/>
            <person name="Guillou S."/>
            <person name="Cros-Aarteil S."/>
            <person name="Calhoun S."/>
            <person name="Haridas S."/>
            <person name="Kuo A."/>
            <person name="Mondo S."/>
            <person name="Pangilinan J."/>
            <person name="Riley R."/>
            <person name="Labutti K."/>
            <person name="Andreopoulos B."/>
            <person name="Lipzen A."/>
            <person name="Chen C."/>
            <person name="Yanf M."/>
            <person name="Daum C."/>
            <person name="Ng V."/>
            <person name="Clum A."/>
            <person name="Ohm R."/>
            <person name="Martin F."/>
            <person name="Silar P."/>
            <person name="Natvig D."/>
            <person name="Lalanne C."/>
            <person name="Gautier V."/>
            <person name="Ament-Velasquez S.L."/>
            <person name="Kruys A."/>
            <person name="Hutchinson M.I."/>
            <person name="Powell A.J."/>
            <person name="Barry K."/>
            <person name="Miller A.N."/>
            <person name="Grigoriev I.V."/>
            <person name="Debuchy R."/>
            <person name="Gladieux P."/>
            <person name="Thoren M.H."/>
            <person name="Johannesson H."/>
        </authorList>
    </citation>
    <scope>NUCLEOTIDE SEQUENCE</scope>
    <source>
        <strain evidence="2">CBS 892.96</strain>
    </source>
</reference>
<sequence length="114" mass="12998">MEQCICSLFNLLFYITTILCVPQSSNTPPKSTGRMMFFSTINCIVESAARLQVALIGRLWRLALRVDSLIGVVVPTRWTRRSFAAKAKMGAFPRYWILGTRGICRSGPRLWLLW</sequence>
<organism evidence="2 3">
    <name type="scientific">Triangularia setosa</name>
    <dbReference type="NCBI Taxonomy" id="2587417"/>
    <lineage>
        <taxon>Eukaryota</taxon>
        <taxon>Fungi</taxon>
        <taxon>Dikarya</taxon>
        <taxon>Ascomycota</taxon>
        <taxon>Pezizomycotina</taxon>
        <taxon>Sordariomycetes</taxon>
        <taxon>Sordariomycetidae</taxon>
        <taxon>Sordariales</taxon>
        <taxon>Podosporaceae</taxon>
        <taxon>Triangularia</taxon>
    </lineage>
</organism>